<accession>A0A8J6XXU5</accession>
<evidence type="ECO:0000313" key="6">
    <source>
        <dbReference type="Proteomes" id="UP000648239"/>
    </source>
</evidence>
<dbReference type="Pfam" id="PF03575">
    <property type="entry name" value="Peptidase_S51"/>
    <property type="match status" value="1"/>
</dbReference>
<evidence type="ECO:0000256" key="1">
    <source>
        <dbReference type="ARBA" id="ARBA00006534"/>
    </source>
</evidence>
<dbReference type="Proteomes" id="UP000648239">
    <property type="component" value="Unassembled WGS sequence"/>
</dbReference>
<dbReference type="AlphaFoldDB" id="A0A8J6XXU5"/>
<evidence type="ECO:0000313" key="5">
    <source>
        <dbReference type="EMBL" id="MBD3868706.1"/>
    </source>
</evidence>
<organism evidence="5 6">
    <name type="scientific">Candidatus Polarisedimenticola svalbardensis</name>
    <dbReference type="NCBI Taxonomy" id="2886004"/>
    <lineage>
        <taxon>Bacteria</taxon>
        <taxon>Pseudomonadati</taxon>
        <taxon>Acidobacteriota</taxon>
        <taxon>Candidatus Polarisedimenticolia</taxon>
        <taxon>Candidatus Polarisedimenticolales</taxon>
        <taxon>Candidatus Polarisedimenticolaceae</taxon>
        <taxon>Candidatus Polarisedimenticola</taxon>
    </lineage>
</organism>
<evidence type="ECO:0000256" key="2">
    <source>
        <dbReference type="ARBA" id="ARBA00022670"/>
    </source>
</evidence>
<dbReference type="InterPro" id="IPR029062">
    <property type="entry name" value="Class_I_gatase-like"/>
</dbReference>
<protein>
    <submittedName>
        <fullName evidence="5">Type 1 glutamine amidotransferase-like domain-containing protein</fullName>
    </submittedName>
</protein>
<gene>
    <name evidence="5" type="ORF">IFK94_11325</name>
</gene>
<evidence type="ECO:0000256" key="3">
    <source>
        <dbReference type="ARBA" id="ARBA00022801"/>
    </source>
</evidence>
<dbReference type="GO" id="GO:0008236">
    <property type="term" value="F:serine-type peptidase activity"/>
    <property type="evidence" value="ECO:0007669"/>
    <property type="project" value="UniProtKB-KW"/>
</dbReference>
<keyword evidence="5" id="KW-0315">Glutamine amidotransferase</keyword>
<dbReference type="Gene3D" id="3.40.50.880">
    <property type="match status" value="1"/>
</dbReference>
<keyword evidence="2" id="KW-0645">Protease</keyword>
<proteinExistence type="inferred from homology"/>
<dbReference type="SUPFAM" id="SSF52317">
    <property type="entry name" value="Class I glutamine amidotransferase-like"/>
    <property type="match status" value="1"/>
</dbReference>
<dbReference type="EMBL" id="JACXWD010000040">
    <property type="protein sequence ID" value="MBD3868706.1"/>
    <property type="molecule type" value="Genomic_DNA"/>
</dbReference>
<keyword evidence="4" id="KW-0720">Serine protease</keyword>
<comment type="caution">
    <text evidence="5">The sequence shown here is derived from an EMBL/GenBank/DDBJ whole genome shotgun (WGS) entry which is preliminary data.</text>
</comment>
<sequence>MTTPITCLLGPQRFDPNVAAVLSDHRLAGRVAVVTAGWQERETEDQELRDHLPLPVKNLELYRRAEEVFRADEDLSRLMRERQEQLRRLQKYYRIRLEYLLECARDLFGREDDAAILAPEKEDAVDSVRRLDQHHLARVRQVHGEFEDRHSPHLRPAVARHREQLGAILAESDLVMIAGGHAAVLLNRLRLFGLDGMVRHLPVLAWSAGAMVLSEQVVLFHDSPPQGAGNAEILDAGLARCRGIVPLPRASTRLRLNDPVRVSILAGRFRDQACIALDPGSRVTFSDGRRLAGQGTRRLHPDGTVRQMESL</sequence>
<comment type="similarity">
    <text evidence="1">Belongs to the peptidase S51 family.</text>
</comment>
<reference evidence="5 6" key="1">
    <citation type="submission" date="2020-08" db="EMBL/GenBank/DDBJ databases">
        <title>Acidobacteriota in marine sediments use diverse sulfur dissimilation pathways.</title>
        <authorList>
            <person name="Wasmund K."/>
        </authorList>
    </citation>
    <scope>NUCLEOTIDE SEQUENCE [LARGE SCALE GENOMIC DNA]</scope>
    <source>
        <strain evidence="5">MAG AM4</strain>
    </source>
</reference>
<evidence type="ECO:0000256" key="4">
    <source>
        <dbReference type="ARBA" id="ARBA00022825"/>
    </source>
</evidence>
<dbReference type="InterPro" id="IPR005320">
    <property type="entry name" value="Peptidase_S51"/>
</dbReference>
<name>A0A8J6XXU5_9BACT</name>
<dbReference type="GO" id="GO:0006508">
    <property type="term" value="P:proteolysis"/>
    <property type="evidence" value="ECO:0007669"/>
    <property type="project" value="UniProtKB-KW"/>
</dbReference>
<keyword evidence="3" id="KW-0378">Hydrolase</keyword>